<evidence type="ECO:0000256" key="9">
    <source>
        <dbReference type="ARBA" id="ARBA00022806"/>
    </source>
</evidence>
<gene>
    <name evidence="20" type="ORF">Acr_04g0010420</name>
</gene>
<keyword evidence="13" id="KW-0234">DNA repair</keyword>
<evidence type="ECO:0000256" key="1">
    <source>
        <dbReference type="ARBA" id="ARBA00001966"/>
    </source>
</evidence>
<evidence type="ECO:0000256" key="8">
    <source>
        <dbReference type="ARBA" id="ARBA00022801"/>
    </source>
</evidence>
<keyword evidence="4" id="KW-0004">4Fe-4S</keyword>
<keyword evidence="15" id="KW-0539">Nucleus</keyword>
<dbReference type="PANTHER" id="PTHR11472:SF47">
    <property type="entry name" value="FANCONI ANEMIA GROUP J PROTEIN"/>
    <property type="match status" value="1"/>
</dbReference>
<dbReference type="InterPro" id="IPR027417">
    <property type="entry name" value="P-loop_NTPase"/>
</dbReference>
<feature type="domain" description="Helicase ATP-binding" evidence="19">
    <location>
        <begin position="18"/>
        <end position="481"/>
    </location>
</feature>
<evidence type="ECO:0000256" key="11">
    <source>
        <dbReference type="ARBA" id="ARBA00023004"/>
    </source>
</evidence>
<dbReference type="SMART" id="SM00488">
    <property type="entry name" value="DEXDc2"/>
    <property type="match status" value="1"/>
</dbReference>
<dbReference type="GO" id="GO:0006289">
    <property type="term" value="P:nucleotide-excision repair"/>
    <property type="evidence" value="ECO:0007669"/>
    <property type="project" value="TreeGrafter"/>
</dbReference>
<keyword evidence="20" id="KW-0238">DNA-binding</keyword>
<organism evidence="20 21">
    <name type="scientific">Actinidia rufa</name>
    <dbReference type="NCBI Taxonomy" id="165716"/>
    <lineage>
        <taxon>Eukaryota</taxon>
        <taxon>Viridiplantae</taxon>
        <taxon>Streptophyta</taxon>
        <taxon>Embryophyta</taxon>
        <taxon>Tracheophyta</taxon>
        <taxon>Spermatophyta</taxon>
        <taxon>Magnoliopsida</taxon>
        <taxon>eudicotyledons</taxon>
        <taxon>Gunneridae</taxon>
        <taxon>Pentapetalae</taxon>
        <taxon>asterids</taxon>
        <taxon>Ericales</taxon>
        <taxon>Actinidiaceae</taxon>
        <taxon>Actinidia</taxon>
    </lineage>
</organism>
<evidence type="ECO:0000256" key="18">
    <source>
        <dbReference type="SAM" id="MobiDB-lite"/>
    </source>
</evidence>
<dbReference type="Proteomes" id="UP000585474">
    <property type="component" value="Unassembled WGS sequence"/>
</dbReference>
<name>A0A7J0EIK3_9ERIC</name>
<feature type="region of interest" description="Disordered" evidence="18">
    <location>
        <begin position="90"/>
        <end position="133"/>
    </location>
</feature>
<dbReference type="GO" id="GO:0005524">
    <property type="term" value="F:ATP binding"/>
    <property type="evidence" value="ECO:0007669"/>
    <property type="project" value="UniProtKB-KW"/>
</dbReference>
<dbReference type="GO" id="GO:0051539">
    <property type="term" value="F:4 iron, 4 sulfur cluster binding"/>
    <property type="evidence" value="ECO:0007669"/>
    <property type="project" value="UniProtKB-KW"/>
</dbReference>
<keyword evidence="10" id="KW-0067">ATP-binding</keyword>
<proteinExistence type="inferred from homology"/>
<dbReference type="GO" id="GO:0016818">
    <property type="term" value="F:hydrolase activity, acting on acid anhydrides, in phosphorus-containing anhydrides"/>
    <property type="evidence" value="ECO:0007669"/>
    <property type="project" value="InterPro"/>
</dbReference>
<dbReference type="GO" id="GO:1990918">
    <property type="term" value="P:double-strand break repair involved in meiotic recombination"/>
    <property type="evidence" value="ECO:0007669"/>
    <property type="project" value="TreeGrafter"/>
</dbReference>
<dbReference type="CDD" id="cd18788">
    <property type="entry name" value="SF2_C_XPD"/>
    <property type="match status" value="1"/>
</dbReference>
<comment type="caution">
    <text evidence="20">The sequence shown here is derived from an EMBL/GenBank/DDBJ whole genome shotgun (WGS) entry which is preliminary data.</text>
</comment>
<dbReference type="Pfam" id="PF06733">
    <property type="entry name" value="DEAD_2"/>
    <property type="match status" value="1"/>
</dbReference>
<keyword evidence="8" id="KW-0378">Hydrolase</keyword>
<dbReference type="PANTHER" id="PTHR11472">
    <property type="entry name" value="DNA REPAIR DEAD HELICASE RAD3/XP-D SUBFAMILY MEMBER"/>
    <property type="match status" value="1"/>
</dbReference>
<evidence type="ECO:0000256" key="16">
    <source>
        <dbReference type="ARBA" id="ARBA00082714"/>
    </source>
</evidence>
<dbReference type="FunFam" id="3.40.50.300:FF:000731">
    <property type="entry name" value="Fanconi anemia group J protein homolog"/>
    <property type="match status" value="1"/>
</dbReference>
<accession>A0A7J0EIK3</accession>
<dbReference type="EMBL" id="BJWL01000004">
    <property type="protein sequence ID" value="GFY86304.1"/>
    <property type="molecule type" value="Genomic_DNA"/>
</dbReference>
<evidence type="ECO:0000256" key="12">
    <source>
        <dbReference type="ARBA" id="ARBA00023014"/>
    </source>
</evidence>
<evidence type="ECO:0000256" key="3">
    <source>
        <dbReference type="ARBA" id="ARBA00008792"/>
    </source>
</evidence>
<keyword evidence="17" id="KW-0175">Coiled coil</keyword>
<protein>
    <recommendedName>
        <fullName evidence="16">DNA 5'-3' helicase FANCJ</fullName>
    </recommendedName>
</protein>
<keyword evidence="7" id="KW-0227">DNA damage</keyword>
<dbReference type="OrthoDB" id="19182at2759"/>
<dbReference type="GO" id="GO:0046872">
    <property type="term" value="F:metal ion binding"/>
    <property type="evidence" value="ECO:0007669"/>
    <property type="project" value="UniProtKB-KW"/>
</dbReference>
<keyword evidence="21" id="KW-1185">Reference proteome</keyword>
<evidence type="ECO:0000256" key="14">
    <source>
        <dbReference type="ARBA" id="ARBA00023235"/>
    </source>
</evidence>
<sequence>MNSSNPMRNPKKISHHIGGIAVEFPYQPYGSQMAFMGRVISTLDRAQRDGHCHALLESPTGTGKSLSLLCSVLAWQKNYQSRNIRNDPAHLMPAPEAKTDPLGHGGGFIPETQPSGNPEPVPSATNNKSSKKKTVPTIFYASRTHTQITQVIREYRKTTYRVPMAVLAPTFDGRPDPKAFIDWVHEMNRFFDWHKLSDDRKMRFAKLKLISRAKFFRQSTEAQRRKSITDWTEMIEVLSNKYIPNSYQDRLALMEQQKNLEAMQKSKNQIVEVLEQIENISNELREIKMKMQQFKKETKAAIIIQTHWRRHKASRKHYCTNRHVHGKDNIDEECENLSPAIAFLNRNVHKVKGHSSLNKGGSLEVHDIEDLVKVGQEMKGCSYFAARSMAEDAQLVFCPYSYLVNPVIRKAMEVDIRGAILILDEAHNIEDIARDGGSVNVDEDVLHRQLTFVNPTIYQPLNEMIQDITSWMERRKSSLEKREFQHYFSCWSGDKALRELQEANISRQCFPILQECATKAIKAASDAELEIAHLTGMSATTLEGLFSSLSYFFSGNGAHIHDYQLVLQRYVKRDAGNVGAGWTNTMSLWCLNPAVVFRDIADLSLSVILTSGTLSPMNSFSSELGVQFGTCLEAPHVIDVESQLWAAVISTGPGNYPLNASYKTADGYAFQDALGMSLEEICKIVPGGSLIFFPSYKLMEKLCNRWHETGQWSRLNAQKSLFVEPRGGNQDDFEPVLTGYYNSIRRSKMPALGRKRRGKKLGLGNSGTMECTENSKDGAAFLAVCRGKVSEGIDFSDENARAVIIVGIPFPNINDIQIAQKKKYNDTYKSSRNLLSGSEWYCQQAFRALNQAAGRCIRHRFDYGAVILLDERFREERNITYISKWLRKSMRQYDSFDKSVEELKYFFRDAKERVGKEAFNTVQNSDINLEKIAAADQGKGFTRNKNQKVNKASKCGLRLASNGMMGMEKTATLCQSPTCSTKYDATFVSSKSEDDVEVQASVLTDVKHTSSCREYVDLDCSQKNFRFSGALSTPFTHEDPGVFIVKETPGMGGSPTLTSPASFSRDENSSSTIIQAPTEFADQLLLHSPSPSNSNAGPFAYTCSLVTPEKYVTADANSILAETESVLNLSVNSHTQKRRKSLGSTFVNPIQVEQFDAPDSKTPGHDSFVASSRTSKYTNLRTESGLETGCSQNEFKRFNTSTRSSSHAMDKRLQILCSICRNQLGLPENHWYVRCSITSSSKGHLVTLLKGRFEAPVENTSTGIPVVISDLSSVDQRLCNRTQGAPGQGIWSGEDGCVFNTIFCPFCNSPDNCLGVQVMATDASNVHLLNKVWSALEGYFLETN</sequence>
<dbReference type="InterPro" id="IPR014013">
    <property type="entry name" value="Helic_SF1/SF2_ATP-bd_DinG/Rad3"/>
</dbReference>
<dbReference type="SUPFAM" id="SSF52540">
    <property type="entry name" value="P-loop containing nucleoside triphosphate hydrolases"/>
    <property type="match status" value="1"/>
</dbReference>
<evidence type="ECO:0000256" key="13">
    <source>
        <dbReference type="ARBA" id="ARBA00023204"/>
    </source>
</evidence>
<dbReference type="InterPro" id="IPR006555">
    <property type="entry name" value="ATP-dep_Helicase_C"/>
</dbReference>
<keyword evidence="12" id="KW-0411">Iron-sulfur</keyword>
<dbReference type="GO" id="GO:0003678">
    <property type="term" value="F:DNA helicase activity"/>
    <property type="evidence" value="ECO:0007669"/>
    <property type="project" value="InterPro"/>
</dbReference>
<keyword evidence="14" id="KW-0413">Isomerase</keyword>
<dbReference type="InterPro" id="IPR010614">
    <property type="entry name" value="RAD3-like_helicase_DEAD"/>
</dbReference>
<dbReference type="GO" id="GO:0005634">
    <property type="term" value="C:nucleus"/>
    <property type="evidence" value="ECO:0007669"/>
    <property type="project" value="UniProtKB-SubCell"/>
</dbReference>
<keyword evidence="9 20" id="KW-0347">Helicase</keyword>
<evidence type="ECO:0000256" key="6">
    <source>
        <dbReference type="ARBA" id="ARBA00022741"/>
    </source>
</evidence>
<evidence type="ECO:0000259" key="19">
    <source>
        <dbReference type="PROSITE" id="PS51193"/>
    </source>
</evidence>
<dbReference type="PROSITE" id="PS51193">
    <property type="entry name" value="HELICASE_ATP_BIND_2"/>
    <property type="match status" value="1"/>
</dbReference>
<dbReference type="Gene3D" id="3.40.50.300">
    <property type="entry name" value="P-loop containing nucleotide triphosphate hydrolases"/>
    <property type="match status" value="3"/>
</dbReference>
<evidence type="ECO:0000256" key="7">
    <source>
        <dbReference type="ARBA" id="ARBA00022763"/>
    </source>
</evidence>
<reference evidence="20 21" key="1">
    <citation type="submission" date="2019-07" db="EMBL/GenBank/DDBJ databases">
        <title>De Novo Assembly of kiwifruit Actinidia rufa.</title>
        <authorList>
            <person name="Sugita-Konishi S."/>
            <person name="Sato K."/>
            <person name="Mori E."/>
            <person name="Abe Y."/>
            <person name="Kisaki G."/>
            <person name="Hamano K."/>
            <person name="Suezawa K."/>
            <person name="Otani M."/>
            <person name="Fukuda T."/>
            <person name="Manabe T."/>
            <person name="Gomi K."/>
            <person name="Tabuchi M."/>
            <person name="Akimitsu K."/>
            <person name="Kataoka I."/>
        </authorList>
    </citation>
    <scope>NUCLEOTIDE SEQUENCE [LARGE SCALE GENOMIC DNA]</scope>
    <source>
        <strain evidence="21">cv. Fuchu</strain>
    </source>
</reference>
<evidence type="ECO:0000256" key="10">
    <source>
        <dbReference type="ARBA" id="ARBA00022840"/>
    </source>
</evidence>
<dbReference type="CDD" id="cd23767">
    <property type="entry name" value="IQCD"/>
    <property type="match status" value="1"/>
</dbReference>
<evidence type="ECO:0000256" key="4">
    <source>
        <dbReference type="ARBA" id="ARBA00022485"/>
    </source>
</evidence>
<evidence type="ECO:0000256" key="15">
    <source>
        <dbReference type="ARBA" id="ARBA00023242"/>
    </source>
</evidence>
<keyword evidence="6" id="KW-0547">Nucleotide-binding</keyword>
<dbReference type="GO" id="GO:0003677">
    <property type="term" value="F:DNA binding"/>
    <property type="evidence" value="ECO:0007669"/>
    <property type="project" value="UniProtKB-KW"/>
</dbReference>
<dbReference type="InterPro" id="IPR045028">
    <property type="entry name" value="DinG/Rad3-like"/>
</dbReference>
<feature type="coiled-coil region" evidence="17">
    <location>
        <begin position="260"/>
        <end position="297"/>
    </location>
</feature>
<keyword evidence="11" id="KW-0408">Iron</keyword>
<comment type="similarity">
    <text evidence="3">Belongs to the DEAD box helicase family. DEAH subfamily.</text>
</comment>
<dbReference type="InterPro" id="IPR006554">
    <property type="entry name" value="Helicase-like_DEXD_c2"/>
</dbReference>
<evidence type="ECO:0000256" key="5">
    <source>
        <dbReference type="ARBA" id="ARBA00022723"/>
    </source>
</evidence>
<evidence type="ECO:0000313" key="20">
    <source>
        <dbReference type="EMBL" id="GFY86304.1"/>
    </source>
</evidence>
<comment type="subcellular location">
    <subcellularLocation>
        <location evidence="2">Nucleus</location>
    </subcellularLocation>
</comment>
<evidence type="ECO:0000256" key="2">
    <source>
        <dbReference type="ARBA" id="ARBA00004123"/>
    </source>
</evidence>
<dbReference type="SMART" id="SM00491">
    <property type="entry name" value="HELICc2"/>
    <property type="match status" value="1"/>
</dbReference>
<evidence type="ECO:0000313" key="21">
    <source>
        <dbReference type="Proteomes" id="UP000585474"/>
    </source>
</evidence>
<keyword evidence="5" id="KW-0479">Metal-binding</keyword>
<evidence type="ECO:0000256" key="17">
    <source>
        <dbReference type="SAM" id="Coils"/>
    </source>
</evidence>
<dbReference type="Pfam" id="PF13307">
    <property type="entry name" value="Helicase_C_2"/>
    <property type="match status" value="1"/>
</dbReference>
<comment type="cofactor">
    <cofactor evidence="1">
        <name>[4Fe-4S] cluster</name>
        <dbReference type="ChEBI" id="CHEBI:49883"/>
    </cofactor>
</comment>